<evidence type="ECO:0000259" key="1">
    <source>
        <dbReference type="Pfam" id="PF12680"/>
    </source>
</evidence>
<dbReference type="InterPro" id="IPR032710">
    <property type="entry name" value="NTF2-like_dom_sf"/>
</dbReference>
<evidence type="ECO:0000313" key="3">
    <source>
        <dbReference type="Proteomes" id="UP000005940"/>
    </source>
</evidence>
<protein>
    <submittedName>
        <fullName evidence="2">Nuclear transport factor 2 family protein</fullName>
    </submittedName>
</protein>
<dbReference type="SUPFAM" id="SSF54427">
    <property type="entry name" value="NTF2-like"/>
    <property type="match status" value="2"/>
</dbReference>
<dbReference type="Pfam" id="PF12680">
    <property type="entry name" value="SnoaL_2"/>
    <property type="match status" value="1"/>
</dbReference>
<sequence>MSRLLCRIRSTAVLAAAAALLPLGSGTAAAGTAPAPVSSDYCKTVVAGQSSLPADAAAFMKAYCEWGADPDVPRYMNLFTDTGTLMDSGLPAPIGRLAIEAQMGSLLGAVDYHFQPVSAVSSADGRVVFVKARNFGTVGPESGPPGPAFDYITTHRLVLDGTKVEQGRRFWDQTELFRSLNPALPNLFASLPAVRPAEPRTRDRLTAWNTRDSAALVEGVDDAVRLTGPGLGPQGLTGKRQMRAYLERFFTRVHELRLEPGKTVRRGPVTYREWVGHAELSKEGGVKRTITYGITERFTRDARGDVAWDLAFETLDLVADECEIGNLRRLLFPQLPECPSGA</sequence>
<dbReference type="RefSeq" id="WP_006351083.1">
    <property type="nucleotide sequence ID" value="NZ_CP029159.1"/>
</dbReference>
<evidence type="ECO:0000313" key="2">
    <source>
        <dbReference type="EMBL" id="QKM71264.1"/>
    </source>
</evidence>
<keyword evidence="3" id="KW-1185">Reference proteome</keyword>
<dbReference type="Proteomes" id="UP000005940">
    <property type="component" value="Chromosome"/>
</dbReference>
<feature type="domain" description="SnoaL-like" evidence="1">
    <location>
        <begin position="205"/>
        <end position="285"/>
    </location>
</feature>
<dbReference type="AlphaFoldDB" id="I2MT44"/>
<dbReference type="EMBL" id="CP029159">
    <property type="protein sequence ID" value="QKM71264.1"/>
    <property type="molecule type" value="Genomic_DNA"/>
</dbReference>
<reference evidence="2 3" key="1">
    <citation type="journal article" date="2012" name="J. Bacteriol.">
        <title>Draft genome of Streptomyces tsukubaensis NRRL 18488, the producer of the clinically important immunosuppressant tacrolimus (FK506).</title>
        <authorList>
            <person name="Barreiro C."/>
            <person name="Prieto C."/>
            <person name="Sola-Landa A."/>
            <person name="Solera E."/>
            <person name="Martinez-Castro M."/>
            <person name="Perez-Redondo R."/>
            <person name="Garcia-Estrada C."/>
            <person name="Aparicio J.F."/>
            <person name="Fernandez-Martinez L.T."/>
            <person name="Santos-Aberturas J."/>
            <person name="Salehi-Najafabadi Z."/>
            <person name="Rodriguez-Garcia A."/>
            <person name="Tauch A."/>
            <person name="Martin J.F."/>
        </authorList>
    </citation>
    <scope>NUCLEOTIDE SEQUENCE [LARGE SCALE GENOMIC DNA]</scope>
    <source>
        <strain evidence="3">DSM 42081 / NBRC 108919 / NRRL 18488 / 9993</strain>
    </source>
</reference>
<organism evidence="2 3">
    <name type="scientific">Streptomyces tsukubensis (strain DSM 42081 / NBRC 108919 / NRRL 18488 / 9993)</name>
    <dbReference type="NCBI Taxonomy" id="1114943"/>
    <lineage>
        <taxon>Bacteria</taxon>
        <taxon>Bacillati</taxon>
        <taxon>Actinomycetota</taxon>
        <taxon>Actinomycetes</taxon>
        <taxon>Kitasatosporales</taxon>
        <taxon>Streptomycetaceae</taxon>
        <taxon>Streptomyces</taxon>
    </lineage>
</organism>
<name>I2MT44_STRT9</name>
<dbReference type="Gene3D" id="3.10.450.50">
    <property type="match status" value="2"/>
</dbReference>
<gene>
    <name evidence="2" type="ORF">STSU_033305</name>
</gene>
<dbReference type="InterPro" id="IPR037401">
    <property type="entry name" value="SnoaL-like"/>
</dbReference>
<accession>I2MT44</accession>
<proteinExistence type="predicted"/>